<dbReference type="Proteomes" id="UP000233535">
    <property type="component" value="Unassembled WGS sequence"/>
</dbReference>
<gene>
    <name evidence="1" type="ORF">BZG02_18800</name>
</gene>
<evidence type="ECO:0000313" key="1">
    <source>
        <dbReference type="EMBL" id="PKQ60515.1"/>
    </source>
</evidence>
<dbReference type="AlphaFoldDB" id="A0A2N3HR35"/>
<organism evidence="1 2">
    <name type="scientific">Labilibaculum filiforme</name>
    <dbReference type="NCBI Taxonomy" id="1940526"/>
    <lineage>
        <taxon>Bacteria</taxon>
        <taxon>Pseudomonadati</taxon>
        <taxon>Bacteroidota</taxon>
        <taxon>Bacteroidia</taxon>
        <taxon>Marinilabiliales</taxon>
        <taxon>Marinifilaceae</taxon>
        <taxon>Labilibaculum</taxon>
    </lineage>
</organism>
<protein>
    <submittedName>
        <fullName evidence="1">Uncharacterized protein</fullName>
    </submittedName>
</protein>
<sequence length="512" mass="55783">MIKSVKQISLVFLAVLTLSCSKEDEVELNAIDAPNSKVALKSVSYNDYDSENYFEKPSDLPVKNFTGTTSTELQMLIDNNKEHGAIIKIPKNIYAWGEVQLRSKIQLEIEKNTIIKPLNNSVKRLFSIGIYGTGERVTDVSIVGDGGKFTVDLSASANLNKQMAVVKVGRVSNFRIANFRIKERRTALASILVSYIKSDIDNEPFPKNGVIEEINQIGISHTGYGLVQGYSASKVLFKNLSCIGGVTLRLETDDRTMKGAVKDGGKAFGLNEVYAYGIRCTSGICPLMLSPHFSQNGMIHAKSITAVGCAFAVRVEQGFVEVFDTNKAYAPTTAGGIEFRNFIASKISGVGSSNKFVGAQYKRGNNNDQWAIRLSDASINGTLDSYIKTQIGTLKSGIFLNTTISEVKAFYRPTDAKLKQTYLAFFPCNEWTTKIKRPTDIGMGSGFEYYGPSMGLRFDNTDGTTSNGNYVIIVSGNAIGFGSNLRNVLYDTPEACTSNAYGSIPTTTSPGL</sequence>
<dbReference type="InterPro" id="IPR012334">
    <property type="entry name" value="Pectin_lyas_fold"/>
</dbReference>
<evidence type="ECO:0000313" key="2">
    <source>
        <dbReference type="Proteomes" id="UP000233535"/>
    </source>
</evidence>
<dbReference type="RefSeq" id="WP_101263299.1">
    <property type="nucleotide sequence ID" value="NZ_MVDD01000024.1"/>
</dbReference>
<dbReference type="PROSITE" id="PS51257">
    <property type="entry name" value="PROKAR_LIPOPROTEIN"/>
    <property type="match status" value="1"/>
</dbReference>
<name>A0A2N3HR35_9BACT</name>
<reference evidence="1 2" key="1">
    <citation type="journal article" date="2017" name="Front. Microbiol.">
        <title>Labilibaculum manganireducens gen. nov., sp. nov. and Labilibaculum filiforme sp. nov., Novel Bacteroidetes Isolated from Subsurface Sediments of the Baltic Sea.</title>
        <authorList>
            <person name="Vandieken V."/>
            <person name="Marshall I.P."/>
            <person name="Niemann H."/>
            <person name="Engelen B."/>
            <person name="Cypionka H."/>
        </authorList>
    </citation>
    <scope>NUCLEOTIDE SEQUENCE [LARGE SCALE GENOMIC DNA]</scope>
    <source>
        <strain evidence="1 2">59.16B</strain>
    </source>
</reference>
<dbReference type="InterPro" id="IPR011050">
    <property type="entry name" value="Pectin_lyase_fold/virulence"/>
</dbReference>
<dbReference type="SMR" id="A0A2N3HR35"/>
<dbReference type="OrthoDB" id="1115455at2"/>
<comment type="caution">
    <text evidence="1">The sequence shown here is derived from an EMBL/GenBank/DDBJ whole genome shotgun (WGS) entry which is preliminary data.</text>
</comment>
<dbReference type="Gene3D" id="2.160.20.10">
    <property type="entry name" value="Single-stranded right-handed beta-helix, Pectin lyase-like"/>
    <property type="match status" value="1"/>
</dbReference>
<dbReference type="EMBL" id="MVDD01000024">
    <property type="protein sequence ID" value="PKQ60515.1"/>
    <property type="molecule type" value="Genomic_DNA"/>
</dbReference>
<dbReference type="SUPFAM" id="SSF51126">
    <property type="entry name" value="Pectin lyase-like"/>
    <property type="match status" value="1"/>
</dbReference>
<keyword evidence="2" id="KW-1185">Reference proteome</keyword>
<accession>A0A2N3HR35</accession>
<proteinExistence type="predicted"/>